<gene>
    <name evidence="2" type="ORF">OEA41_008922</name>
</gene>
<evidence type="ECO:0000313" key="2">
    <source>
        <dbReference type="EMBL" id="KAK3169538.1"/>
    </source>
</evidence>
<accession>A0AAD9Z4W9</accession>
<comment type="caution">
    <text evidence="2">The sequence shown here is derived from an EMBL/GenBank/DDBJ whole genome shotgun (WGS) entry which is preliminary data.</text>
</comment>
<name>A0AAD9Z4W9_9LECA</name>
<sequence length="121" mass="13728">MLGIFLANTKTALLQNFSLLAMPVSSPTMPILTTSMTVPEDYSPLETPWNCYIPSISPAQTSRVFMIARTQYSRSFDALKKELWDIDAEFVYGRVQGKAKEHKRDLDGDVIKHPEDDEDED</sequence>
<dbReference type="Proteomes" id="UP001276659">
    <property type="component" value="Unassembled WGS sequence"/>
</dbReference>
<feature type="compositionally biased region" description="Basic and acidic residues" evidence="1">
    <location>
        <begin position="98"/>
        <end position="115"/>
    </location>
</feature>
<feature type="region of interest" description="Disordered" evidence="1">
    <location>
        <begin position="97"/>
        <end position="121"/>
    </location>
</feature>
<evidence type="ECO:0000313" key="3">
    <source>
        <dbReference type="Proteomes" id="UP001276659"/>
    </source>
</evidence>
<organism evidence="2 3">
    <name type="scientific">Lepraria neglecta</name>
    <dbReference type="NCBI Taxonomy" id="209136"/>
    <lineage>
        <taxon>Eukaryota</taxon>
        <taxon>Fungi</taxon>
        <taxon>Dikarya</taxon>
        <taxon>Ascomycota</taxon>
        <taxon>Pezizomycotina</taxon>
        <taxon>Lecanoromycetes</taxon>
        <taxon>OSLEUM clade</taxon>
        <taxon>Lecanoromycetidae</taxon>
        <taxon>Lecanorales</taxon>
        <taxon>Lecanorineae</taxon>
        <taxon>Stereocaulaceae</taxon>
        <taxon>Lepraria</taxon>
    </lineage>
</organism>
<evidence type="ECO:0000256" key="1">
    <source>
        <dbReference type="SAM" id="MobiDB-lite"/>
    </source>
</evidence>
<reference evidence="2" key="1">
    <citation type="submission" date="2022-11" db="EMBL/GenBank/DDBJ databases">
        <title>Chromosomal genome sequence assembly and mating type (MAT) locus characterization of the leprose asexual lichenized fungus Lepraria neglecta (Nyl.) Erichsen.</title>
        <authorList>
            <person name="Allen J.L."/>
            <person name="Pfeffer B."/>
        </authorList>
    </citation>
    <scope>NUCLEOTIDE SEQUENCE</scope>
    <source>
        <strain evidence="2">Allen 5258</strain>
    </source>
</reference>
<dbReference type="EMBL" id="JASNWA010000009">
    <property type="protein sequence ID" value="KAK3169538.1"/>
    <property type="molecule type" value="Genomic_DNA"/>
</dbReference>
<dbReference type="AlphaFoldDB" id="A0AAD9Z4W9"/>
<protein>
    <submittedName>
        <fullName evidence="2">Uncharacterized protein</fullName>
    </submittedName>
</protein>
<keyword evidence="3" id="KW-1185">Reference proteome</keyword>
<proteinExistence type="predicted"/>